<dbReference type="InterPro" id="IPR014464">
    <property type="entry name" value="CvfB_fam"/>
</dbReference>
<feature type="domain" description="S1 motif" evidence="2">
    <location>
        <begin position="142"/>
        <end position="204"/>
    </location>
</feature>
<keyword evidence="4" id="KW-1185">Reference proteome</keyword>
<dbReference type="SMART" id="SM00316">
    <property type="entry name" value="S1"/>
    <property type="match status" value="3"/>
</dbReference>
<name>A0ABN6E1L5_9BACT</name>
<feature type="domain" description="S1 motif" evidence="2">
    <location>
        <begin position="3"/>
        <end position="63"/>
    </location>
</feature>
<feature type="domain" description="S1 motif" evidence="2">
    <location>
        <begin position="68"/>
        <end position="129"/>
    </location>
</feature>
<protein>
    <submittedName>
        <fullName evidence="3">Nucleotide-binding protein</fullName>
    </submittedName>
</protein>
<dbReference type="Pfam" id="PF13509">
    <property type="entry name" value="S1_2"/>
    <property type="match status" value="2"/>
</dbReference>
<dbReference type="RefSeq" id="WP_221249597.1">
    <property type="nucleotide sequence ID" value="NZ_AP024355.1"/>
</dbReference>
<dbReference type="PANTHER" id="PTHR37296:SF1">
    <property type="entry name" value="CONSERVED VIRULENCE FACTOR B"/>
    <property type="match status" value="1"/>
</dbReference>
<comment type="similarity">
    <text evidence="1">Belongs to the CvfB family.</text>
</comment>
<dbReference type="PANTHER" id="PTHR37296">
    <property type="entry name" value="CONSERVED VIRULENCE FACTOR B"/>
    <property type="match status" value="1"/>
</dbReference>
<dbReference type="InterPro" id="IPR040764">
    <property type="entry name" value="CvfB_WH"/>
</dbReference>
<proteinExistence type="inferred from homology"/>
<reference evidence="3 4" key="1">
    <citation type="journal article" date="2016" name="C (Basel)">
        <title>Selective Growth of and Electricity Production by Marine Exoelectrogenic Bacteria in Self-Aggregated Hydrogel of Microbially Reduced Graphene Oxide.</title>
        <authorList>
            <person name="Yoshida N."/>
            <person name="Goto Y."/>
            <person name="Miyata Y."/>
        </authorList>
    </citation>
    <scope>NUCLEOTIDE SEQUENCE [LARGE SCALE GENOMIC DNA]</scope>
    <source>
        <strain evidence="3 4">NIT-T3</strain>
    </source>
</reference>
<dbReference type="InterPro" id="IPR003029">
    <property type="entry name" value="S1_domain"/>
</dbReference>
<evidence type="ECO:0000256" key="1">
    <source>
        <dbReference type="PIRNR" id="PIRNR012524"/>
    </source>
</evidence>
<dbReference type="InterPro" id="IPR036388">
    <property type="entry name" value="WH-like_DNA-bd_sf"/>
</dbReference>
<evidence type="ECO:0000313" key="4">
    <source>
        <dbReference type="Proteomes" id="UP001319827"/>
    </source>
</evidence>
<dbReference type="InterPro" id="IPR012340">
    <property type="entry name" value="NA-bd_OB-fold"/>
</dbReference>
<reference evidence="3 4" key="2">
    <citation type="journal article" date="2021" name="Int. J. Syst. Evol. Microbiol.">
        <title>Isolation and Polyphasic Characterization of Desulfuromonas versatilis sp. Nov., an Electrogenic Bacteria Capable of Versatile Metabolism Isolated from a Graphene Oxide-Reducing Enrichment Culture.</title>
        <authorList>
            <person name="Xie L."/>
            <person name="Yoshida N."/>
            <person name="Ishii S."/>
            <person name="Meng L."/>
        </authorList>
    </citation>
    <scope>NUCLEOTIDE SEQUENCE [LARGE SCALE GENOMIC DNA]</scope>
    <source>
        <strain evidence="3 4">NIT-T3</strain>
    </source>
</reference>
<dbReference type="Pfam" id="PF17783">
    <property type="entry name" value="WHD_CvfB"/>
    <property type="match status" value="1"/>
</dbReference>
<organism evidence="3 4">
    <name type="scientific">Desulfuromonas versatilis</name>
    <dbReference type="NCBI Taxonomy" id="2802975"/>
    <lineage>
        <taxon>Bacteria</taxon>
        <taxon>Pseudomonadati</taxon>
        <taxon>Thermodesulfobacteriota</taxon>
        <taxon>Desulfuromonadia</taxon>
        <taxon>Desulfuromonadales</taxon>
        <taxon>Desulfuromonadaceae</taxon>
        <taxon>Desulfuromonas</taxon>
    </lineage>
</organism>
<dbReference type="PIRSF" id="PIRSF012524">
    <property type="entry name" value="YitL_S1"/>
    <property type="match status" value="1"/>
</dbReference>
<sequence length="275" mass="30688">MYQIGRINTLKINHLDEKGAWLQAGRHQILLPKAEVPTGAAAGKRLDVFLCRDKEGDVVATLKRPLAQEGEFALLKVRQVTSFGAFLDWGMEKDLLVPFGEQPERMQVGRKYLVKICLDSLGRLVGTARIDKCLEAEQIDLREGEEVELILWQFTDLGAKVIVNDLYQGLLYKDEIRSGLKRGDRLKGVVKHLREDNKIDVTLRKGGKEETEGAMAVILAALEKSGSLPLHDHSPPEQVRQVLGMSKKTFKKAVGGLYKAGRLELSGEGIRLKRP</sequence>
<gene>
    <name evidence="3" type="ORF">DESUT3_32950</name>
</gene>
<dbReference type="EMBL" id="AP024355">
    <property type="protein sequence ID" value="BCR06226.1"/>
    <property type="molecule type" value="Genomic_DNA"/>
</dbReference>
<dbReference type="Proteomes" id="UP001319827">
    <property type="component" value="Chromosome"/>
</dbReference>
<dbReference type="InterPro" id="IPR039566">
    <property type="entry name" value="CvfB_S1_st"/>
</dbReference>
<evidence type="ECO:0000313" key="3">
    <source>
        <dbReference type="EMBL" id="BCR06226.1"/>
    </source>
</evidence>
<dbReference type="Gene3D" id="1.10.10.10">
    <property type="entry name" value="Winged helix-like DNA-binding domain superfamily/Winged helix DNA-binding domain"/>
    <property type="match status" value="1"/>
</dbReference>
<dbReference type="Gene3D" id="2.40.50.140">
    <property type="entry name" value="Nucleic acid-binding proteins"/>
    <property type="match status" value="2"/>
</dbReference>
<evidence type="ECO:0000259" key="2">
    <source>
        <dbReference type="SMART" id="SM00316"/>
    </source>
</evidence>
<accession>A0ABN6E1L5</accession>